<dbReference type="EMBL" id="CM044704">
    <property type="protein sequence ID" value="KAI5665728.1"/>
    <property type="molecule type" value="Genomic_DNA"/>
</dbReference>
<proteinExistence type="predicted"/>
<name>A0ACC0AXM3_CATRO</name>
<organism evidence="1 2">
    <name type="scientific">Catharanthus roseus</name>
    <name type="common">Madagascar periwinkle</name>
    <name type="synonym">Vinca rosea</name>
    <dbReference type="NCBI Taxonomy" id="4058"/>
    <lineage>
        <taxon>Eukaryota</taxon>
        <taxon>Viridiplantae</taxon>
        <taxon>Streptophyta</taxon>
        <taxon>Embryophyta</taxon>
        <taxon>Tracheophyta</taxon>
        <taxon>Spermatophyta</taxon>
        <taxon>Magnoliopsida</taxon>
        <taxon>eudicotyledons</taxon>
        <taxon>Gunneridae</taxon>
        <taxon>Pentapetalae</taxon>
        <taxon>asterids</taxon>
        <taxon>lamiids</taxon>
        <taxon>Gentianales</taxon>
        <taxon>Apocynaceae</taxon>
        <taxon>Rauvolfioideae</taxon>
        <taxon>Vinceae</taxon>
        <taxon>Catharanthinae</taxon>
        <taxon>Catharanthus</taxon>
    </lineage>
</organism>
<evidence type="ECO:0000313" key="2">
    <source>
        <dbReference type="Proteomes" id="UP001060085"/>
    </source>
</evidence>
<sequence>MENFLETSSKEEESETTQKNNTIIFQEAKISEEEDQRPITSDQRPPREICCKPASTPDRLKVPKPFKYPERYMSPTDLMISPVSKGLLARTRKPNGSNLLPPSKIQPKLQSFQVQEAGLFPC</sequence>
<gene>
    <name evidence="1" type="ORF">M9H77_15581</name>
</gene>
<accession>A0ACC0AXM3</accession>
<keyword evidence="2" id="KW-1185">Reference proteome</keyword>
<evidence type="ECO:0000313" key="1">
    <source>
        <dbReference type="EMBL" id="KAI5665728.1"/>
    </source>
</evidence>
<dbReference type="Proteomes" id="UP001060085">
    <property type="component" value="Linkage Group LG04"/>
</dbReference>
<comment type="caution">
    <text evidence="1">The sequence shown here is derived from an EMBL/GenBank/DDBJ whole genome shotgun (WGS) entry which is preliminary data.</text>
</comment>
<protein>
    <submittedName>
        <fullName evidence="1">Uncharacterized protein</fullName>
    </submittedName>
</protein>
<reference evidence="2" key="1">
    <citation type="journal article" date="2023" name="Nat. Plants">
        <title>Single-cell RNA sequencing provides a high-resolution roadmap for understanding the multicellular compartmentation of specialized metabolism.</title>
        <authorList>
            <person name="Sun S."/>
            <person name="Shen X."/>
            <person name="Li Y."/>
            <person name="Li Y."/>
            <person name="Wang S."/>
            <person name="Li R."/>
            <person name="Zhang H."/>
            <person name="Shen G."/>
            <person name="Guo B."/>
            <person name="Wei J."/>
            <person name="Xu J."/>
            <person name="St-Pierre B."/>
            <person name="Chen S."/>
            <person name="Sun C."/>
        </authorList>
    </citation>
    <scope>NUCLEOTIDE SEQUENCE [LARGE SCALE GENOMIC DNA]</scope>
</reference>